<dbReference type="AlphaFoldDB" id="A0A941BFZ4"/>
<evidence type="ECO:0000313" key="3">
    <source>
        <dbReference type="Proteomes" id="UP000676246"/>
    </source>
</evidence>
<keyword evidence="1" id="KW-0732">Signal</keyword>
<sequence length="128" mass="14216">MQKTQIALTGMALVMAQQAFAASHIVEIAWSRDGAFAHSASVEPGKFVELCGKLAPGDAIHWEFAASVPVDFNIHYHVGKEAEFPAKQAQVSSGQDTLRVAVREDYCWMWSNKSSNRARIDVRLQRQN</sequence>
<dbReference type="EMBL" id="JAGQDD010000017">
    <property type="protein sequence ID" value="MBQ0932581.1"/>
    <property type="molecule type" value="Genomic_DNA"/>
</dbReference>
<accession>A0A941BFZ4</accession>
<organism evidence="2 3">
    <name type="scientific">Ideonella alba</name>
    <dbReference type="NCBI Taxonomy" id="2824118"/>
    <lineage>
        <taxon>Bacteria</taxon>
        <taxon>Pseudomonadati</taxon>
        <taxon>Pseudomonadota</taxon>
        <taxon>Betaproteobacteria</taxon>
        <taxon>Burkholderiales</taxon>
        <taxon>Sphaerotilaceae</taxon>
        <taxon>Ideonella</taxon>
    </lineage>
</organism>
<dbReference type="Proteomes" id="UP000676246">
    <property type="component" value="Unassembled WGS sequence"/>
</dbReference>
<protein>
    <submittedName>
        <fullName evidence="2">Uncharacterized protein</fullName>
    </submittedName>
</protein>
<evidence type="ECO:0000313" key="2">
    <source>
        <dbReference type="EMBL" id="MBQ0932581.1"/>
    </source>
</evidence>
<evidence type="ECO:0000256" key="1">
    <source>
        <dbReference type="SAM" id="SignalP"/>
    </source>
</evidence>
<comment type="caution">
    <text evidence="2">The sequence shown here is derived from an EMBL/GenBank/DDBJ whole genome shotgun (WGS) entry which is preliminary data.</text>
</comment>
<name>A0A941BFZ4_9BURK</name>
<gene>
    <name evidence="2" type="ORF">KAK03_19050</name>
</gene>
<dbReference type="RefSeq" id="WP_210856260.1">
    <property type="nucleotide sequence ID" value="NZ_JAGQDD010000017.1"/>
</dbReference>
<keyword evidence="3" id="KW-1185">Reference proteome</keyword>
<feature type="chain" id="PRO_5037314569" evidence="1">
    <location>
        <begin position="22"/>
        <end position="128"/>
    </location>
</feature>
<feature type="signal peptide" evidence="1">
    <location>
        <begin position="1"/>
        <end position="21"/>
    </location>
</feature>
<reference evidence="2 3" key="1">
    <citation type="submission" date="2021-04" db="EMBL/GenBank/DDBJ databases">
        <title>The genome sequence of Ideonella sp. 3Y2.</title>
        <authorList>
            <person name="Liu Y."/>
        </authorList>
    </citation>
    <scope>NUCLEOTIDE SEQUENCE [LARGE SCALE GENOMIC DNA]</scope>
    <source>
        <strain evidence="2 3">3Y2</strain>
    </source>
</reference>
<proteinExistence type="predicted"/>